<accession>A0AAV2CXE7</accession>
<feature type="region of interest" description="Disordered" evidence="1">
    <location>
        <begin position="376"/>
        <end position="396"/>
    </location>
</feature>
<dbReference type="Pfam" id="PF13960">
    <property type="entry name" value="DUF4218"/>
    <property type="match status" value="1"/>
</dbReference>
<evidence type="ECO:0008006" key="6">
    <source>
        <dbReference type="Google" id="ProtNLM"/>
    </source>
</evidence>
<gene>
    <name evidence="4" type="ORF">LTRI10_LOCUS8579</name>
</gene>
<feature type="domain" description="DUF4216" evidence="2">
    <location>
        <begin position="561"/>
        <end position="630"/>
    </location>
</feature>
<keyword evidence="5" id="KW-1185">Reference proteome</keyword>
<dbReference type="AlphaFoldDB" id="A0AAV2CXE7"/>
<dbReference type="InterPro" id="IPR025452">
    <property type="entry name" value="DUF4218"/>
</dbReference>
<dbReference type="InterPro" id="IPR004242">
    <property type="entry name" value="Transposase_21"/>
</dbReference>
<evidence type="ECO:0000313" key="4">
    <source>
        <dbReference type="EMBL" id="CAL1361192.1"/>
    </source>
</evidence>
<dbReference type="PANTHER" id="PTHR48258:SF15">
    <property type="entry name" value="OS02G0543900 PROTEIN"/>
    <property type="match status" value="1"/>
</dbReference>
<feature type="domain" description="DUF4218" evidence="3">
    <location>
        <begin position="272"/>
        <end position="384"/>
    </location>
</feature>
<feature type="compositionally biased region" description="Basic and acidic residues" evidence="1">
    <location>
        <begin position="376"/>
        <end position="386"/>
    </location>
</feature>
<dbReference type="Proteomes" id="UP001497516">
    <property type="component" value="Chromosome 10"/>
</dbReference>
<dbReference type="Pfam" id="PF02992">
    <property type="entry name" value="Transposase_21"/>
    <property type="match status" value="1"/>
</dbReference>
<evidence type="ECO:0000259" key="3">
    <source>
        <dbReference type="Pfam" id="PF13960"/>
    </source>
</evidence>
<dbReference type="PANTHER" id="PTHR48258">
    <property type="entry name" value="DUF4218 DOMAIN-CONTAINING PROTEIN-RELATED"/>
    <property type="match status" value="1"/>
</dbReference>
<organism evidence="4 5">
    <name type="scientific">Linum trigynum</name>
    <dbReference type="NCBI Taxonomy" id="586398"/>
    <lineage>
        <taxon>Eukaryota</taxon>
        <taxon>Viridiplantae</taxon>
        <taxon>Streptophyta</taxon>
        <taxon>Embryophyta</taxon>
        <taxon>Tracheophyta</taxon>
        <taxon>Spermatophyta</taxon>
        <taxon>Magnoliopsida</taxon>
        <taxon>eudicotyledons</taxon>
        <taxon>Gunneridae</taxon>
        <taxon>Pentapetalae</taxon>
        <taxon>rosids</taxon>
        <taxon>fabids</taxon>
        <taxon>Malpighiales</taxon>
        <taxon>Linaceae</taxon>
        <taxon>Linum</taxon>
    </lineage>
</organism>
<evidence type="ECO:0000313" key="5">
    <source>
        <dbReference type="Proteomes" id="UP001497516"/>
    </source>
</evidence>
<dbReference type="EMBL" id="OZ034814">
    <property type="protein sequence ID" value="CAL1361192.1"/>
    <property type="molecule type" value="Genomic_DNA"/>
</dbReference>
<protein>
    <recommendedName>
        <fullName evidence="6">Transposase</fullName>
    </recommendedName>
</protein>
<evidence type="ECO:0000256" key="1">
    <source>
        <dbReference type="SAM" id="MobiDB-lite"/>
    </source>
</evidence>
<proteinExistence type="predicted"/>
<dbReference type="InterPro" id="IPR025312">
    <property type="entry name" value="DUF4216"/>
</dbReference>
<name>A0AAV2CXE7_9ROSI</name>
<evidence type="ECO:0000259" key="2">
    <source>
        <dbReference type="Pfam" id="PF13952"/>
    </source>
</evidence>
<dbReference type="Pfam" id="PF13952">
    <property type="entry name" value="DUF4216"/>
    <property type="match status" value="1"/>
</dbReference>
<reference evidence="4 5" key="1">
    <citation type="submission" date="2024-04" db="EMBL/GenBank/DDBJ databases">
        <authorList>
            <person name="Fracassetti M."/>
        </authorList>
    </citation>
    <scope>NUCLEOTIDE SEQUENCE [LARGE SCALE GENOMIC DNA]</scope>
</reference>
<sequence length="695" mass="79619">MRAAVLWTISDFPGYAMLSGWSTKGHLACPSCHKYTHSKWLRHGRKFCYLGHRRFLHANHVFQRYKESFDNTQEFRDAPKPLSGSEVLQELEGKQVIFGKSSENDPLPHSWKKCSIFFELPYWKDNILRHNLDVMHIEKNVCDNILWTLLNVNGRSKDNVNSRLDMQLMGIRRNLHPTRHVSGKLRVPIATFRLNTKEKDTFFKVLKSVKVPDGYAGNIARCVNLKQRKIYGLKSHDSHILMQQILPLALRRILPRSISKPLILLCSFFKELCSKVGQLENLNNLEAQIADTLCHLERIFPPSFFDIMIHLTIHLTYEAKLGGPVQARRMYPVERFLSTLKSYVGNKAKPEGSIANGYIAEECLTFCSKYLHGVETRSNRPSRNDDNLDSENGTQDASTIFPKIGRSILHEDIVDLGNELLAKAHHYVLTNCNDVAVFIEEHLSLLKSQYPRKTPHAVQVLHNSTFQPWFAQKVYGDNLNISPEKLRELKRLARPPNSVAKSFKGFIINGFRFHTRELEKTRKTQNCGVMVTATTQSFASARDHNPIYSDVSYYGIIEDILELDFNAGNKVVLFRCDWVSTGRGLKCDELGFTLVNFSNRLSDKDPFIMASQAQQVFYVRDPIDTNWQVVIKTKPRDLYDMGEEEVTDVDADVVFQSSEDVFPEDIPNTRLLDPSHLLMVGKYHIVGSSGGYMDH</sequence>